<name>A0A6J6L1S9_9ZZZZ</name>
<accession>A0A6J6L1S9</accession>
<reference evidence="2" key="1">
    <citation type="submission" date="2020-05" db="EMBL/GenBank/DDBJ databases">
        <authorList>
            <person name="Chiriac C."/>
            <person name="Salcher M."/>
            <person name="Ghai R."/>
            <person name="Kavagutti S V."/>
        </authorList>
    </citation>
    <scope>NUCLEOTIDE SEQUENCE</scope>
</reference>
<dbReference type="GO" id="GO:0032324">
    <property type="term" value="P:molybdopterin cofactor biosynthetic process"/>
    <property type="evidence" value="ECO:0007669"/>
    <property type="project" value="InterPro"/>
</dbReference>
<evidence type="ECO:0000259" key="1">
    <source>
        <dbReference type="Pfam" id="PF03454"/>
    </source>
</evidence>
<protein>
    <submittedName>
        <fullName evidence="2">Unannotated protein</fullName>
    </submittedName>
</protein>
<dbReference type="AlphaFoldDB" id="A0A6J6L1S9"/>
<dbReference type="Gene3D" id="2.40.340.10">
    <property type="entry name" value="MoeA, C-terminal, domain IV"/>
    <property type="match status" value="1"/>
</dbReference>
<gene>
    <name evidence="2" type="ORF">UFOPK2237_00701</name>
</gene>
<dbReference type="InterPro" id="IPR005111">
    <property type="entry name" value="MoeA_C_domain_IV"/>
</dbReference>
<organism evidence="2">
    <name type="scientific">freshwater metagenome</name>
    <dbReference type="NCBI Taxonomy" id="449393"/>
    <lineage>
        <taxon>unclassified sequences</taxon>
        <taxon>metagenomes</taxon>
        <taxon>ecological metagenomes</taxon>
    </lineage>
</organism>
<dbReference type="SUPFAM" id="SSF63867">
    <property type="entry name" value="MoeA C-terminal domain-like"/>
    <property type="match status" value="1"/>
</dbReference>
<dbReference type="EMBL" id="CAEZWI010000076">
    <property type="protein sequence ID" value="CAB4654325.1"/>
    <property type="molecule type" value="Genomic_DNA"/>
</dbReference>
<dbReference type="Pfam" id="PF03454">
    <property type="entry name" value="MoeA_C"/>
    <property type="match status" value="1"/>
</dbReference>
<proteinExistence type="predicted"/>
<dbReference type="InterPro" id="IPR036688">
    <property type="entry name" value="MoeA_C_domain_IV_sf"/>
</dbReference>
<feature type="domain" description="MoeA C-terminal" evidence="1">
    <location>
        <begin position="58"/>
        <end position="109"/>
    </location>
</feature>
<evidence type="ECO:0000313" key="2">
    <source>
        <dbReference type="EMBL" id="CAB4654325.1"/>
    </source>
</evidence>
<sequence>MARIGKQFLIGLPGNPQSAVIGLLSLATSLIAGSTGTALPQLQERVLVTGLKGPAREVRLVLCSESGNSVTPLEHLDSSMLRGFVKADGYAVLPAGGAESGQIVQWLDLP</sequence>